<evidence type="ECO:0000256" key="1">
    <source>
        <dbReference type="SAM" id="MobiDB-lite"/>
    </source>
</evidence>
<name>A0A0N1IHT2_PAPMA</name>
<comment type="caution">
    <text evidence="2">The sequence shown here is derived from an EMBL/GenBank/DDBJ whole genome shotgun (WGS) entry which is preliminary data.</text>
</comment>
<sequence length="101" mass="11179">MPMEIAISVRNGDLSKSSGGPRDWNTPGTSKEPTVAPPSMLSPPAPTEGHPTSPPNAHVEEEWKPPPQKKFKNNNEVIKMLIKGDMLGSVIGYMRRQKRKY</sequence>
<gene>
    <name evidence="2" type="ORF">RR48_00315</name>
</gene>
<dbReference type="InParanoid" id="A0A0N1IHT2"/>
<organism evidence="2 3">
    <name type="scientific">Papilio machaon</name>
    <name type="common">Old World swallowtail butterfly</name>
    <dbReference type="NCBI Taxonomy" id="76193"/>
    <lineage>
        <taxon>Eukaryota</taxon>
        <taxon>Metazoa</taxon>
        <taxon>Ecdysozoa</taxon>
        <taxon>Arthropoda</taxon>
        <taxon>Hexapoda</taxon>
        <taxon>Insecta</taxon>
        <taxon>Pterygota</taxon>
        <taxon>Neoptera</taxon>
        <taxon>Endopterygota</taxon>
        <taxon>Lepidoptera</taxon>
        <taxon>Glossata</taxon>
        <taxon>Ditrysia</taxon>
        <taxon>Papilionoidea</taxon>
        <taxon>Papilionidae</taxon>
        <taxon>Papilioninae</taxon>
        <taxon>Papilio</taxon>
    </lineage>
</organism>
<keyword evidence="3" id="KW-1185">Reference proteome</keyword>
<dbReference type="EMBL" id="LADJ01012957">
    <property type="protein sequence ID" value="KPJ20995.1"/>
    <property type="molecule type" value="Genomic_DNA"/>
</dbReference>
<evidence type="ECO:0000313" key="2">
    <source>
        <dbReference type="EMBL" id="KPJ20995.1"/>
    </source>
</evidence>
<proteinExistence type="predicted"/>
<reference evidence="2 3" key="1">
    <citation type="journal article" date="2015" name="Nat. Commun.">
        <title>Outbred genome sequencing and CRISPR/Cas9 gene editing in butterflies.</title>
        <authorList>
            <person name="Li X."/>
            <person name="Fan D."/>
            <person name="Zhang W."/>
            <person name="Liu G."/>
            <person name="Zhang L."/>
            <person name="Zhao L."/>
            <person name="Fang X."/>
            <person name="Chen L."/>
            <person name="Dong Y."/>
            <person name="Chen Y."/>
            <person name="Ding Y."/>
            <person name="Zhao R."/>
            <person name="Feng M."/>
            <person name="Zhu Y."/>
            <person name="Feng Y."/>
            <person name="Jiang X."/>
            <person name="Zhu D."/>
            <person name="Xiang H."/>
            <person name="Feng X."/>
            <person name="Li S."/>
            <person name="Wang J."/>
            <person name="Zhang G."/>
            <person name="Kronforst M.R."/>
            <person name="Wang W."/>
        </authorList>
    </citation>
    <scope>NUCLEOTIDE SEQUENCE [LARGE SCALE GENOMIC DNA]</scope>
    <source>
        <strain evidence="2">Ya'a_city_454_Pm</strain>
        <tissue evidence="2">Whole body</tissue>
    </source>
</reference>
<feature type="region of interest" description="Disordered" evidence="1">
    <location>
        <begin position="1"/>
        <end position="73"/>
    </location>
</feature>
<evidence type="ECO:0000313" key="3">
    <source>
        <dbReference type="Proteomes" id="UP000053240"/>
    </source>
</evidence>
<protein>
    <submittedName>
        <fullName evidence="2">Uncharacterized protein</fullName>
    </submittedName>
</protein>
<dbReference type="AlphaFoldDB" id="A0A0N1IHT2"/>
<accession>A0A0N1IHT2</accession>
<dbReference type="Proteomes" id="UP000053240">
    <property type="component" value="Unassembled WGS sequence"/>
</dbReference>